<protein>
    <submittedName>
        <fullName evidence="3">Uncharacterized protein</fullName>
    </submittedName>
</protein>
<evidence type="ECO:0000313" key="3">
    <source>
        <dbReference type="EMBL" id="KAJ8960854.1"/>
    </source>
</evidence>
<keyword evidence="2" id="KW-1133">Transmembrane helix</keyword>
<gene>
    <name evidence="3" type="ORF">NQ318_020152</name>
</gene>
<reference evidence="3" key="1">
    <citation type="journal article" date="2023" name="Insect Mol. Biol.">
        <title>Genome sequencing provides insights into the evolution of gene families encoding plant cell wall-degrading enzymes in longhorned beetles.</title>
        <authorList>
            <person name="Shin N.R."/>
            <person name="Okamura Y."/>
            <person name="Kirsch R."/>
            <person name="Pauchet Y."/>
        </authorList>
    </citation>
    <scope>NUCLEOTIDE SEQUENCE</scope>
    <source>
        <strain evidence="3">AMC_N1</strain>
    </source>
</reference>
<feature type="compositionally biased region" description="Polar residues" evidence="1">
    <location>
        <begin position="50"/>
        <end position="60"/>
    </location>
</feature>
<comment type="caution">
    <text evidence="3">The sequence shown here is derived from an EMBL/GenBank/DDBJ whole genome shotgun (WGS) entry which is preliminary data.</text>
</comment>
<name>A0AAV8Z9G6_9CUCU</name>
<keyword evidence="2" id="KW-0472">Membrane</keyword>
<keyword evidence="4" id="KW-1185">Reference proteome</keyword>
<dbReference type="EMBL" id="JAPWTK010000007">
    <property type="protein sequence ID" value="KAJ8960854.1"/>
    <property type="molecule type" value="Genomic_DNA"/>
</dbReference>
<organism evidence="3 4">
    <name type="scientific">Aromia moschata</name>
    <dbReference type="NCBI Taxonomy" id="1265417"/>
    <lineage>
        <taxon>Eukaryota</taxon>
        <taxon>Metazoa</taxon>
        <taxon>Ecdysozoa</taxon>
        <taxon>Arthropoda</taxon>
        <taxon>Hexapoda</taxon>
        <taxon>Insecta</taxon>
        <taxon>Pterygota</taxon>
        <taxon>Neoptera</taxon>
        <taxon>Endopterygota</taxon>
        <taxon>Coleoptera</taxon>
        <taxon>Polyphaga</taxon>
        <taxon>Cucujiformia</taxon>
        <taxon>Chrysomeloidea</taxon>
        <taxon>Cerambycidae</taxon>
        <taxon>Cerambycinae</taxon>
        <taxon>Callichromatini</taxon>
        <taxon>Aromia</taxon>
    </lineage>
</organism>
<dbReference type="Proteomes" id="UP001162162">
    <property type="component" value="Unassembled WGS sequence"/>
</dbReference>
<proteinExistence type="predicted"/>
<accession>A0AAV8Z9G6</accession>
<evidence type="ECO:0000256" key="2">
    <source>
        <dbReference type="SAM" id="Phobius"/>
    </source>
</evidence>
<feature type="transmembrane region" description="Helical" evidence="2">
    <location>
        <begin position="6"/>
        <end position="33"/>
    </location>
</feature>
<feature type="region of interest" description="Disordered" evidence="1">
    <location>
        <begin position="40"/>
        <end position="60"/>
    </location>
</feature>
<evidence type="ECO:0000256" key="1">
    <source>
        <dbReference type="SAM" id="MobiDB-lite"/>
    </source>
</evidence>
<keyword evidence="2" id="KW-0812">Transmembrane</keyword>
<dbReference type="AlphaFoldDB" id="A0AAV8Z9G6"/>
<sequence length="181" mass="19878">MNAYYGGILGLFTGFSFVCGMEIVYFFVIKFLADATREKNVSKRPKKNSTQKINVKNSSNYENLDPKGLVKELKGGQVPLTIGAQSVSIFRIKQDENNQLANSVNIFHVPVPLALFCKPLAAQLTHIGLVFPMCNDVGYQTALPGELGIARPLPAPVGQLVTCIEGITKKQNSSTRQIKYQ</sequence>
<evidence type="ECO:0000313" key="4">
    <source>
        <dbReference type="Proteomes" id="UP001162162"/>
    </source>
</evidence>